<keyword evidence="5 6" id="KW-0472">Membrane</keyword>
<dbReference type="InterPro" id="IPR004752">
    <property type="entry name" value="AmpG_permease/AT-1"/>
</dbReference>
<organism evidence="7 8">
    <name type="scientific">Nitrospina watsonii</name>
    <dbReference type="NCBI Taxonomy" id="1323948"/>
    <lineage>
        <taxon>Bacteria</taxon>
        <taxon>Pseudomonadati</taxon>
        <taxon>Nitrospinota/Tectimicrobiota group</taxon>
        <taxon>Nitrospinota</taxon>
        <taxon>Nitrospinia</taxon>
        <taxon>Nitrospinales</taxon>
        <taxon>Nitrospinaceae</taxon>
        <taxon>Nitrospina</taxon>
    </lineage>
</organism>
<gene>
    <name evidence="7" type="ORF">NSPWAT_1305</name>
</gene>
<feature type="transmembrane region" description="Helical" evidence="6">
    <location>
        <begin position="477"/>
        <end position="498"/>
    </location>
</feature>
<feature type="transmembrane region" description="Helical" evidence="6">
    <location>
        <begin position="97"/>
        <end position="115"/>
    </location>
</feature>
<feature type="transmembrane region" description="Helical" evidence="6">
    <location>
        <begin position="33"/>
        <end position="53"/>
    </location>
</feature>
<feature type="transmembrane region" description="Helical" evidence="6">
    <location>
        <begin position="450"/>
        <end position="471"/>
    </location>
</feature>
<keyword evidence="8" id="KW-1185">Reference proteome</keyword>
<keyword evidence="3 6" id="KW-0812">Transmembrane</keyword>
<evidence type="ECO:0000256" key="6">
    <source>
        <dbReference type="SAM" id="Phobius"/>
    </source>
</evidence>
<accession>A0ABN8W3G6</accession>
<dbReference type="Gene3D" id="1.20.1250.20">
    <property type="entry name" value="MFS general substrate transporter like domains"/>
    <property type="match status" value="2"/>
</dbReference>
<keyword evidence="4 6" id="KW-1133">Transmembrane helix</keyword>
<feature type="transmembrane region" description="Helical" evidence="6">
    <location>
        <begin position="377"/>
        <end position="398"/>
    </location>
</feature>
<proteinExistence type="predicted"/>
<feature type="transmembrane region" description="Helical" evidence="6">
    <location>
        <begin position="340"/>
        <end position="365"/>
    </location>
</feature>
<evidence type="ECO:0000256" key="1">
    <source>
        <dbReference type="ARBA" id="ARBA00004141"/>
    </source>
</evidence>
<feature type="transmembrane region" description="Helical" evidence="6">
    <location>
        <begin position="65"/>
        <end position="85"/>
    </location>
</feature>
<evidence type="ECO:0000313" key="7">
    <source>
        <dbReference type="EMBL" id="CAI2718164.1"/>
    </source>
</evidence>
<feature type="transmembrane region" description="Helical" evidence="6">
    <location>
        <begin position="225"/>
        <end position="246"/>
    </location>
</feature>
<reference evidence="7 8" key="1">
    <citation type="submission" date="2022-09" db="EMBL/GenBank/DDBJ databases">
        <authorList>
            <person name="Kop L."/>
        </authorList>
    </citation>
    <scope>NUCLEOTIDE SEQUENCE [LARGE SCALE GENOMIC DNA]</scope>
    <source>
        <strain evidence="7 8">347</strain>
    </source>
</reference>
<keyword evidence="2" id="KW-0813">Transport</keyword>
<comment type="subcellular location">
    <subcellularLocation>
        <location evidence="1">Membrane</location>
        <topology evidence="1">Multi-pass membrane protein</topology>
    </subcellularLocation>
</comment>
<dbReference type="PANTHER" id="PTHR12778">
    <property type="entry name" value="SOLUTE CARRIER FAMILY 33 ACETYL-COA TRANSPORTER -RELATED"/>
    <property type="match status" value="1"/>
</dbReference>
<dbReference type="RefSeq" id="WP_282011071.1">
    <property type="nucleotide sequence ID" value="NZ_OX336137.1"/>
</dbReference>
<name>A0ABN8W3G6_9BACT</name>
<dbReference type="EMBL" id="OX336137">
    <property type="protein sequence ID" value="CAI2718164.1"/>
    <property type="molecule type" value="Genomic_DNA"/>
</dbReference>
<feature type="transmembrane region" description="Helical" evidence="6">
    <location>
        <begin position="121"/>
        <end position="143"/>
    </location>
</feature>
<dbReference type="SUPFAM" id="SSF103473">
    <property type="entry name" value="MFS general substrate transporter"/>
    <property type="match status" value="1"/>
</dbReference>
<feature type="transmembrane region" description="Helical" evidence="6">
    <location>
        <begin position="258"/>
        <end position="277"/>
    </location>
</feature>
<sequence>MGRSQVLNAGRRIRDGGWRGGMENNPKLLKNKLYWVGILYFAEGFPLGVFYDVFPVHLRQQGVDLWQIGFMSLLGLAWTLKFLWAPAVDYVRHHRRWIFLMDVLMGAVMLVFAVLLDFGPWVWLAIGLFTIFSATSDIAIDAYTIEMLNKDELGLANGIRNGMYRVGMLASGFILVLADWLSWSATYLAGALILVACGIVCLMAPPEQSYQTRSERSVLAEFRMIMRYPYALALIFVLGVIGFGLVDMKLEISGDRPYLWPALASIGIAVVAGSHYWTGRRRTSENSVRNDLNEGPMFGAFFELIQRPYIIPVIIFILIYKLADTSMGFMVKPFWVDAGFSATEIGMVSVNIGLGLSIVGGLVGGWFTDRFGIFKGIWVLGLLQALSNLGYAGVAAVIPPPQEGVAMALQFKAMMYGASVLESFTGGLGSAAFLAFLMAIVSKKRSASEYALLSSIFAFSRSIAGWAGGFGAEAMGYASYFTLTFFLAFPAYLLLPWVKRMLETPRDWD</sequence>
<dbReference type="PANTHER" id="PTHR12778:SF10">
    <property type="entry name" value="MAJOR FACILITATOR SUPERFAMILY DOMAIN-CONTAINING PROTEIN 3"/>
    <property type="match status" value="1"/>
</dbReference>
<feature type="transmembrane region" description="Helical" evidence="6">
    <location>
        <begin position="418"/>
        <end position="438"/>
    </location>
</feature>
<evidence type="ECO:0000256" key="3">
    <source>
        <dbReference type="ARBA" id="ARBA00022692"/>
    </source>
</evidence>
<evidence type="ECO:0000256" key="2">
    <source>
        <dbReference type="ARBA" id="ARBA00022448"/>
    </source>
</evidence>
<feature type="transmembrane region" description="Helical" evidence="6">
    <location>
        <begin position="298"/>
        <end position="320"/>
    </location>
</feature>
<protein>
    <submittedName>
        <fullName evidence="7">AmpG permease</fullName>
    </submittedName>
</protein>
<evidence type="ECO:0000313" key="8">
    <source>
        <dbReference type="Proteomes" id="UP001157733"/>
    </source>
</evidence>
<dbReference type="InterPro" id="IPR011701">
    <property type="entry name" value="MFS"/>
</dbReference>
<evidence type="ECO:0000256" key="5">
    <source>
        <dbReference type="ARBA" id="ARBA00023136"/>
    </source>
</evidence>
<dbReference type="Proteomes" id="UP001157733">
    <property type="component" value="Chromosome"/>
</dbReference>
<feature type="transmembrane region" description="Helical" evidence="6">
    <location>
        <begin position="163"/>
        <end position="181"/>
    </location>
</feature>
<feature type="transmembrane region" description="Helical" evidence="6">
    <location>
        <begin position="187"/>
        <end position="204"/>
    </location>
</feature>
<dbReference type="InterPro" id="IPR036259">
    <property type="entry name" value="MFS_trans_sf"/>
</dbReference>
<evidence type="ECO:0000256" key="4">
    <source>
        <dbReference type="ARBA" id="ARBA00022989"/>
    </source>
</evidence>
<dbReference type="Pfam" id="PF07690">
    <property type="entry name" value="MFS_1"/>
    <property type="match status" value="1"/>
</dbReference>